<dbReference type="Gene3D" id="3.90.550.10">
    <property type="entry name" value="Spore Coat Polysaccharide Biosynthesis Protein SpsA, Chain A"/>
    <property type="match status" value="1"/>
</dbReference>
<dbReference type="GO" id="GO:0016757">
    <property type="term" value="F:glycosyltransferase activity"/>
    <property type="evidence" value="ECO:0007669"/>
    <property type="project" value="UniProtKB-KW"/>
</dbReference>
<dbReference type="AlphaFoldDB" id="A0A5B8XP00"/>
<evidence type="ECO:0000256" key="3">
    <source>
        <dbReference type="ARBA" id="ARBA00022676"/>
    </source>
</evidence>
<dbReference type="SUPFAM" id="SSF53448">
    <property type="entry name" value="Nucleotide-diphospho-sugar transferases"/>
    <property type="match status" value="1"/>
</dbReference>
<dbReference type="Proteomes" id="UP000321595">
    <property type="component" value="Chromosome"/>
</dbReference>
<keyword evidence="3" id="KW-0328">Glycosyltransferase</keyword>
<dbReference type="InterPro" id="IPR029044">
    <property type="entry name" value="Nucleotide-diphossugar_trans"/>
</dbReference>
<keyword evidence="8" id="KW-1185">Reference proteome</keyword>
<reference evidence="7 8" key="1">
    <citation type="submission" date="2019-08" db="EMBL/GenBank/DDBJ databases">
        <authorList>
            <person name="Liang Q."/>
        </authorList>
    </citation>
    <scope>NUCLEOTIDE SEQUENCE [LARGE SCALE GENOMIC DNA]</scope>
    <source>
        <strain evidence="7 8">V1718</strain>
    </source>
</reference>
<evidence type="ECO:0000256" key="5">
    <source>
        <dbReference type="ARBA" id="ARBA00023136"/>
    </source>
</evidence>
<protein>
    <submittedName>
        <fullName evidence="7">Glycosyltransferase</fullName>
    </submittedName>
</protein>
<keyword evidence="5" id="KW-0472">Membrane</keyword>
<feature type="domain" description="Glycosyltransferase 2-like" evidence="6">
    <location>
        <begin position="28"/>
        <end position="179"/>
    </location>
</feature>
<dbReference type="NCBIfam" id="TIGR04283">
    <property type="entry name" value="glyco_like_mftF"/>
    <property type="match status" value="1"/>
</dbReference>
<dbReference type="EMBL" id="CP042467">
    <property type="protein sequence ID" value="QED26971.1"/>
    <property type="molecule type" value="Genomic_DNA"/>
</dbReference>
<dbReference type="GO" id="GO:0005886">
    <property type="term" value="C:plasma membrane"/>
    <property type="evidence" value="ECO:0007669"/>
    <property type="project" value="UniProtKB-SubCell"/>
</dbReference>
<evidence type="ECO:0000259" key="6">
    <source>
        <dbReference type="Pfam" id="PF00535"/>
    </source>
</evidence>
<evidence type="ECO:0000256" key="2">
    <source>
        <dbReference type="ARBA" id="ARBA00022475"/>
    </source>
</evidence>
<dbReference type="InterPro" id="IPR001173">
    <property type="entry name" value="Glyco_trans_2-like"/>
</dbReference>
<gene>
    <name evidence="7" type="ORF">FRD01_06890</name>
</gene>
<dbReference type="KEGG" id="bbae:FRD01_06890"/>
<dbReference type="PANTHER" id="PTHR43646">
    <property type="entry name" value="GLYCOSYLTRANSFERASE"/>
    <property type="match status" value="1"/>
</dbReference>
<evidence type="ECO:0000313" key="7">
    <source>
        <dbReference type="EMBL" id="QED26971.1"/>
    </source>
</evidence>
<comment type="subcellular location">
    <subcellularLocation>
        <location evidence="1">Cell membrane</location>
    </subcellularLocation>
</comment>
<dbReference type="OrthoDB" id="5291101at2"/>
<keyword evidence="4 7" id="KW-0808">Transferase</keyword>
<evidence type="ECO:0000256" key="4">
    <source>
        <dbReference type="ARBA" id="ARBA00022679"/>
    </source>
</evidence>
<sequence length="358" mass="40587">MEVVWRRGGCGSGCGIALFKGYVLRSLSVIIPTLNEEDAIADVLSDLGSQTADVEVLVVDGGSSDRTVDVAHEGGAVVHSTQLRNRARQLNLGAEKAAHDWLLFLHADTRIPSSKTLEDALEMIQAHRGGAGHFSLVFKGPDETHLGFQYLSRKTRLNRSNTTNGDQGFMMHREVFERLGPFDDSQPFLEDQKLAERIREHAYWITLPGYLETSTRRFAKEGFAERYTLMAVMMGCHSTGIHQFFDVFQTYAPQCETQKLELQNILDAVYEVTGAMPLAERMHTWFKVGRYIRKNAWQIALALDVYVLEEPENQALEFFDQHVDHRIDTVFWDAVTALLSAAYFHVLVPLRIRRKSLR</sequence>
<evidence type="ECO:0000313" key="8">
    <source>
        <dbReference type="Proteomes" id="UP000321595"/>
    </source>
</evidence>
<organism evidence="7 8">
    <name type="scientific">Microvenator marinus</name>
    <dbReference type="NCBI Taxonomy" id="2600177"/>
    <lineage>
        <taxon>Bacteria</taxon>
        <taxon>Deltaproteobacteria</taxon>
        <taxon>Bradymonadales</taxon>
        <taxon>Microvenatoraceae</taxon>
        <taxon>Microvenator</taxon>
    </lineage>
</organism>
<evidence type="ECO:0000256" key="1">
    <source>
        <dbReference type="ARBA" id="ARBA00004236"/>
    </source>
</evidence>
<proteinExistence type="predicted"/>
<name>A0A5B8XP00_9DELT</name>
<dbReference type="PANTHER" id="PTHR43646:SF2">
    <property type="entry name" value="GLYCOSYLTRANSFERASE 2-LIKE DOMAIN-CONTAINING PROTEIN"/>
    <property type="match status" value="1"/>
</dbReference>
<accession>A0A5B8XP00</accession>
<dbReference type="InterPro" id="IPR026461">
    <property type="entry name" value="Trfase_2_rSAM/seldom_assoc"/>
</dbReference>
<keyword evidence="2" id="KW-1003">Cell membrane</keyword>
<dbReference type="Pfam" id="PF00535">
    <property type="entry name" value="Glycos_transf_2"/>
    <property type="match status" value="1"/>
</dbReference>